<gene>
    <name evidence="1" type="ORF">GGX14DRAFT_672127</name>
</gene>
<dbReference type="Proteomes" id="UP001219525">
    <property type="component" value="Unassembled WGS sequence"/>
</dbReference>
<accession>A0AAD6Y8Z0</accession>
<proteinExistence type="predicted"/>
<evidence type="ECO:0000313" key="2">
    <source>
        <dbReference type="Proteomes" id="UP001219525"/>
    </source>
</evidence>
<evidence type="ECO:0000313" key="1">
    <source>
        <dbReference type="EMBL" id="KAJ7196854.1"/>
    </source>
</evidence>
<dbReference type="AlphaFoldDB" id="A0AAD6Y8Z0"/>
<keyword evidence="2" id="KW-1185">Reference proteome</keyword>
<comment type="caution">
    <text evidence="1">The sequence shown here is derived from an EMBL/GenBank/DDBJ whole genome shotgun (WGS) entry which is preliminary data.</text>
</comment>
<sequence length="336" mass="37870">MAPRLPTELFERVMDNLCCNRDALGICGLVSPQWTPRSRHHLFSTVDLSFPKIPLFIDLLSSPACTFVLSVSRLSLDAIGATERFVRLVTSPAFGRLAYVKSLRLANIDWTTFPRVQQVAIESGLARLKQLTTLEMHALSFHELKGALTLAGLFPALSRIHLIDIRFSKYLEYNISAAKTYRIPPTWEFVEIDAGDAIPAFLHCFCLNLAVAPLGIRSLKLLHIEEEHYSYIHGLRLIEFKSATHNGGSPFTGVSSLVLVSRDEECASLVLLDCEQHTYPHHRTLVLLGCHCASMLASKLPRTRVVCERLQYKYAGHLLFTTSYNKSSRARYRTQR</sequence>
<name>A0AAD6Y8Z0_9AGAR</name>
<dbReference type="EMBL" id="JARJCW010000081">
    <property type="protein sequence ID" value="KAJ7196854.1"/>
    <property type="molecule type" value="Genomic_DNA"/>
</dbReference>
<reference evidence="1" key="1">
    <citation type="submission" date="2023-03" db="EMBL/GenBank/DDBJ databases">
        <title>Massive genome expansion in bonnet fungi (Mycena s.s.) driven by repeated elements and novel gene families across ecological guilds.</title>
        <authorList>
            <consortium name="Lawrence Berkeley National Laboratory"/>
            <person name="Harder C.B."/>
            <person name="Miyauchi S."/>
            <person name="Viragh M."/>
            <person name="Kuo A."/>
            <person name="Thoen E."/>
            <person name="Andreopoulos B."/>
            <person name="Lu D."/>
            <person name="Skrede I."/>
            <person name="Drula E."/>
            <person name="Henrissat B."/>
            <person name="Morin E."/>
            <person name="Kohler A."/>
            <person name="Barry K."/>
            <person name="LaButti K."/>
            <person name="Morin E."/>
            <person name="Salamov A."/>
            <person name="Lipzen A."/>
            <person name="Mereny Z."/>
            <person name="Hegedus B."/>
            <person name="Baldrian P."/>
            <person name="Stursova M."/>
            <person name="Weitz H."/>
            <person name="Taylor A."/>
            <person name="Grigoriev I.V."/>
            <person name="Nagy L.G."/>
            <person name="Martin F."/>
            <person name="Kauserud H."/>
        </authorList>
    </citation>
    <scope>NUCLEOTIDE SEQUENCE</scope>
    <source>
        <strain evidence="1">9144</strain>
    </source>
</reference>
<evidence type="ECO:0008006" key="3">
    <source>
        <dbReference type="Google" id="ProtNLM"/>
    </source>
</evidence>
<organism evidence="1 2">
    <name type="scientific">Mycena pura</name>
    <dbReference type="NCBI Taxonomy" id="153505"/>
    <lineage>
        <taxon>Eukaryota</taxon>
        <taxon>Fungi</taxon>
        <taxon>Dikarya</taxon>
        <taxon>Basidiomycota</taxon>
        <taxon>Agaricomycotina</taxon>
        <taxon>Agaricomycetes</taxon>
        <taxon>Agaricomycetidae</taxon>
        <taxon>Agaricales</taxon>
        <taxon>Marasmiineae</taxon>
        <taxon>Mycenaceae</taxon>
        <taxon>Mycena</taxon>
    </lineage>
</organism>
<protein>
    <recommendedName>
        <fullName evidence="3">F-box domain-containing protein</fullName>
    </recommendedName>
</protein>